<evidence type="ECO:0000256" key="2">
    <source>
        <dbReference type="ARBA" id="ARBA00022801"/>
    </source>
</evidence>
<comment type="caution">
    <text evidence="7">The sequence shown here is derived from an EMBL/GenBank/DDBJ whole genome shotgun (WGS) entry which is preliminary data.</text>
</comment>
<feature type="chain" id="PRO_5042239848" description="GH10 domain-containing protein" evidence="5">
    <location>
        <begin position="21"/>
        <end position="587"/>
    </location>
</feature>
<feature type="signal peptide" evidence="5">
    <location>
        <begin position="1"/>
        <end position="20"/>
    </location>
</feature>
<dbReference type="InterPro" id="IPR017853">
    <property type="entry name" value="GH"/>
</dbReference>
<dbReference type="Pfam" id="PF00331">
    <property type="entry name" value="Glyco_hydro_10"/>
    <property type="match status" value="1"/>
</dbReference>
<evidence type="ECO:0000313" key="8">
    <source>
        <dbReference type="Proteomes" id="UP001279734"/>
    </source>
</evidence>
<evidence type="ECO:0000313" key="7">
    <source>
        <dbReference type="EMBL" id="GMH03092.1"/>
    </source>
</evidence>
<evidence type="ECO:0000256" key="5">
    <source>
        <dbReference type="SAM" id="SignalP"/>
    </source>
</evidence>
<name>A0AAD3S2I7_NEPGR</name>
<dbReference type="PANTHER" id="PTHR31490:SF52">
    <property type="entry name" value="ENDO-1,4-BETA-XYLANASE 5-RELATED"/>
    <property type="match status" value="1"/>
</dbReference>
<dbReference type="GO" id="GO:0031176">
    <property type="term" value="F:endo-1,4-beta-xylanase activity"/>
    <property type="evidence" value="ECO:0007669"/>
    <property type="project" value="UniProtKB-ARBA"/>
</dbReference>
<dbReference type="PROSITE" id="PS51760">
    <property type="entry name" value="GH10_2"/>
    <property type="match status" value="1"/>
</dbReference>
<dbReference type="Gene3D" id="2.60.120.260">
    <property type="entry name" value="Galactose-binding domain-like"/>
    <property type="match status" value="1"/>
</dbReference>
<keyword evidence="2" id="KW-0378">Hydrolase</keyword>
<comment type="similarity">
    <text evidence="1">Belongs to the glycosyl hydrolase 10 (cellulase F) family.</text>
</comment>
<dbReference type="GO" id="GO:0000272">
    <property type="term" value="P:polysaccharide catabolic process"/>
    <property type="evidence" value="ECO:0007669"/>
    <property type="project" value="UniProtKB-KW"/>
</dbReference>
<keyword evidence="5" id="KW-0732">Signal</keyword>
<dbReference type="InterPro" id="IPR001000">
    <property type="entry name" value="GH10_dom"/>
</dbReference>
<evidence type="ECO:0000256" key="4">
    <source>
        <dbReference type="ARBA" id="ARBA00023326"/>
    </source>
</evidence>
<keyword evidence="4" id="KW-0624">Polysaccharide degradation</keyword>
<accession>A0AAD3S2I7</accession>
<dbReference type="InterPro" id="IPR008979">
    <property type="entry name" value="Galactose-bd-like_sf"/>
</dbReference>
<evidence type="ECO:0000256" key="3">
    <source>
        <dbReference type="ARBA" id="ARBA00023277"/>
    </source>
</evidence>
<sequence length="587" mass="66165">MNRFTEICLLLHACILLYSGNMNQALMYDHSATTECLVEPQTVQYGGGIINNPDFNNGIKGWMVFGQGKVEQRKTQRGNMFIAAFDRKHLSDSFSQTVQLVKGKLYALSAWIQISGGRETVSVVFRTPGGGLLHGGAVIAEHGCWSMLKGGIVANFTGPADLLFKIRNTDAEIWADNISLQPFTKKQWRSHQDKIIAKERKSNVKFHVSYGNKTAISDARIMIKQTKSAFPLGCEINQNILNSTAYQNWFTSRFTVTAFGNEMKWYSTEKIRGQENYTIADAMVEFVEQNNISIRGHNIFWDDPKYQPDWVPSLAPEELQKAAEERIESVVLRYKGKLIAWDVVNENLHFRFFEDKLGENASAAFYASAHQLDQSPLMFMNEYNTIENSEDEAATPAKYVEKLKNILLYPGNDCLPAGIGLQSRFGPGQPNLPYMRAAMDILAAMKFPLWLTEAFVDKGENQAQYLEEVLREGYSHPAVEGIVIWPTSPFSECKMCLTDKNFQNTPNGDVVDELIDEWSCKPMEIATSHEGFSEISLFHGDYEVTVTHPDTKSSTTMNLKVTKDNSENSVYVQMNAFVPHACYTAII</sequence>
<dbReference type="EMBL" id="BSYO01000004">
    <property type="protein sequence ID" value="GMH03092.1"/>
    <property type="molecule type" value="Genomic_DNA"/>
</dbReference>
<dbReference type="SUPFAM" id="SSF49785">
    <property type="entry name" value="Galactose-binding domain-like"/>
    <property type="match status" value="1"/>
</dbReference>
<keyword evidence="8" id="KW-1185">Reference proteome</keyword>
<dbReference type="Gene3D" id="3.20.20.80">
    <property type="entry name" value="Glycosidases"/>
    <property type="match status" value="1"/>
</dbReference>
<feature type="domain" description="GH10" evidence="6">
    <location>
        <begin position="216"/>
        <end position="514"/>
    </location>
</feature>
<dbReference type="SMART" id="SM00633">
    <property type="entry name" value="Glyco_10"/>
    <property type="match status" value="1"/>
</dbReference>
<gene>
    <name evidence="7" type="ORF">Nepgr_004931</name>
</gene>
<organism evidence="7 8">
    <name type="scientific">Nepenthes gracilis</name>
    <name type="common">Slender pitcher plant</name>
    <dbReference type="NCBI Taxonomy" id="150966"/>
    <lineage>
        <taxon>Eukaryota</taxon>
        <taxon>Viridiplantae</taxon>
        <taxon>Streptophyta</taxon>
        <taxon>Embryophyta</taxon>
        <taxon>Tracheophyta</taxon>
        <taxon>Spermatophyta</taxon>
        <taxon>Magnoliopsida</taxon>
        <taxon>eudicotyledons</taxon>
        <taxon>Gunneridae</taxon>
        <taxon>Pentapetalae</taxon>
        <taxon>Caryophyllales</taxon>
        <taxon>Nepenthaceae</taxon>
        <taxon>Nepenthes</taxon>
    </lineage>
</organism>
<dbReference type="SUPFAM" id="SSF51445">
    <property type="entry name" value="(Trans)glycosidases"/>
    <property type="match status" value="1"/>
</dbReference>
<dbReference type="AlphaFoldDB" id="A0AAD3S2I7"/>
<dbReference type="PANTHER" id="PTHR31490">
    <property type="entry name" value="GLYCOSYL HYDROLASE"/>
    <property type="match status" value="1"/>
</dbReference>
<proteinExistence type="inferred from homology"/>
<reference evidence="7" key="1">
    <citation type="submission" date="2023-05" db="EMBL/GenBank/DDBJ databases">
        <title>Nepenthes gracilis genome sequencing.</title>
        <authorList>
            <person name="Fukushima K."/>
        </authorList>
    </citation>
    <scope>NUCLEOTIDE SEQUENCE</scope>
    <source>
        <strain evidence="7">SING2019-196</strain>
    </source>
</reference>
<dbReference type="InterPro" id="IPR044846">
    <property type="entry name" value="GH10"/>
</dbReference>
<evidence type="ECO:0000259" key="6">
    <source>
        <dbReference type="PROSITE" id="PS51760"/>
    </source>
</evidence>
<keyword evidence="3" id="KW-0119">Carbohydrate metabolism</keyword>
<protein>
    <recommendedName>
        <fullName evidence="6">GH10 domain-containing protein</fullName>
    </recommendedName>
</protein>
<dbReference type="Proteomes" id="UP001279734">
    <property type="component" value="Unassembled WGS sequence"/>
</dbReference>
<evidence type="ECO:0000256" key="1">
    <source>
        <dbReference type="ARBA" id="ARBA00007495"/>
    </source>
</evidence>